<evidence type="ECO:0000313" key="1">
    <source>
        <dbReference type="EMBL" id="OEH45536.1"/>
    </source>
</evidence>
<protein>
    <submittedName>
        <fullName evidence="1">Uncharacterized protein</fullName>
    </submittedName>
</protein>
<name>A0A1E5JLV2_9GAMM</name>
<keyword evidence="2" id="KW-1185">Reference proteome</keyword>
<dbReference type="AlphaFoldDB" id="A0A1E5JLV2"/>
<dbReference type="PATRIC" id="fig|45071.6.peg.1977"/>
<proteinExistence type="predicted"/>
<dbReference type="OrthoDB" id="5645602at2"/>
<dbReference type="Proteomes" id="UP000095229">
    <property type="component" value="Unassembled WGS sequence"/>
</dbReference>
<sequence length="145" mass="16651">MINIIGEIGHEAGHALNVSAKIANNKANAYTYEIEVMLKLIATNSPLLFGSTNNDIKSYFDERLPFYNKELSKNKHLARLVDFIKEQFKLKGETLLSKDPKRISIFLTGVTLFTHSQWNQENEIVSSKNGWNDTYHKSLRNCQLY</sequence>
<reference evidence="1 2" key="1">
    <citation type="submission" date="2016-02" db="EMBL/GenBank/DDBJ databases">
        <title>Secondary metabolites in Legionella.</title>
        <authorList>
            <person name="Tobias N.J."/>
            <person name="Bode H.B."/>
        </authorList>
    </citation>
    <scope>NUCLEOTIDE SEQUENCE [LARGE SCALE GENOMIC DNA]</scope>
    <source>
        <strain evidence="1 2">DSM 19216</strain>
    </source>
</reference>
<accession>A0A1E5JLV2</accession>
<dbReference type="EMBL" id="LSOG01000091">
    <property type="protein sequence ID" value="OEH45536.1"/>
    <property type="molecule type" value="Genomic_DNA"/>
</dbReference>
<organism evidence="1 2">
    <name type="scientific">Legionella parisiensis</name>
    <dbReference type="NCBI Taxonomy" id="45071"/>
    <lineage>
        <taxon>Bacteria</taxon>
        <taxon>Pseudomonadati</taxon>
        <taxon>Pseudomonadota</taxon>
        <taxon>Gammaproteobacteria</taxon>
        <taxon>Legionellales</taxon>
        <taxon>Legionellaceae</taxon>
        <taxon>Legionella</taxon>
    </lineage>
</organism>
<evidence type="ECO:0000313" key="2">
    <source>
        <dbReference type="Proteomes" id="UP000095229"/>
    </source>
</evidence>
<dbReference type="RefSeq" id="WP_058517684.1">
    <property type="nucleotide sequence ID" value="NZ_CAAAIE010000009.1"/>
</dbReference>
<gene>
    <name evidence="1" type="ORF">lpari_03495</name>
</gene>
<comment type="caution">
    <text evidence="1">The sequence shown here is derived from an EMBL/GenBank/DDBJ whole genome shotgun (WGS) entry which is preliminary data.</text>
</comment>